<comment type="similarity">
    <text evidence="3">Belongs to the PPR family. PCMP-E subfamily.</text>
</comment>
<dbReference type="InterPro" id="IPR002885">
    <property type="entry name" value="PPR_rpt"/>
</dbReference>
<name>A0ABC9C8S9_9POAL</name>
<feature type="repeat" description="PPR" evidence="4">
    <location>
        <begin position="256"/>
        <end position="290"/>
    </location>
</feature>
<feature type="repeat" description="PPR" evidence="4">
    <location>
        <begin position="420"/>
        <end position="454"/>
    </location>
</feature>
<gene>
    <name evidence="5" type="ORF">URODEC1_LOCUS73069</name>
</gene>
<dbReference type="Pfam" id="PF01535">
    <property type="entry name" value="PPR"/>
    <property type="match status" value="7"/>
</dbReference>
<dbReference type="Proteomes" id="UP001497457">
    <property type="component" value="Chromosome 29rd"/>
</dbReference>
<dbReference type="PANTHER" id="PTHR47926:SF407">
    <property type="entry name" value="(WILD MALAYSIAN BANANA) HYPOTHETICAL PROTEIN"/>
    <property type="match status" value="1"/>
</dbReference>
<dbReference type="Gene3D" id="1.25.40.10">
    <property type="entry name" value="Tetratricopeptide repeat domain"/>
    <property type="match status" value="4"/>
</dbReference>
<keyword evidence="6" id="KW-1185">Reference proteome</keyword>
<evidence type="ECO:0000256" key="1">
    <source>
        <dbReference type="ARBA" id="ARBA00022737"/>
    </source>
</evidence>
<dbReference type="InterPro" id="IPR046960">
    <property type="entry name" value="PPR_At4g14850-like_plant"/>
</dbReference>
<dbReference type="FunFam" id="1.25.40.10:FF:000212">
    <property type="entry name" value="Pentatricopeptide repeat-containing protein At2g03380, mitochondrial"/>
    <property type="match status" value="1"/>
</dbReference>
<evidence type="ECO:0008006" key="7">
    <source>
        <dbReference type="Google" id="ProtNLM"/>
    </source>
</evidence>
<feature type="repeat" description="PPR" evidence="4">
    <location>
        <begin position="523"/>
        <end position="557"/>
    </location>
</feature>
<feature type="repeat" description="PPR" evidence="4">
    <location>
        <begin position="389"/>
        <end position="419"/>
    </location>
</feature>
<evidence type="ECO:0000256" key="3">
    <source>
        <dbReference type="ARBA" id="ARBA00061659"/>
    </source>
</evidence>
<feature type="repeat" description="PPR" evidence="4">
    <location>
        <begin position="122"/>
        <end position="152"/>
    </location>
</feature>
<reference evidence="5" key="1">
    <citation type="submission" date="2024-10" db="EMBL/GenBank/DDBJ databases">
        <authorList>
            <person name="Ryan C."/>
        </authorList>
    </citation>
    <scope>NUCLEOTIDE SEQUENCE [LARGE SCALE GENOMIC DNA]</scope>
</reference>
<protein>
    <recommendedName>
        <fullName evidence="7">Pentatricopeptide repeat-containing protein</fullName>
    </recommendedName>
</protein>
<organism evidence="5 6">
    <name type="scientific">Urochloa decumbens</name>
    <dbReference type="NCBI Taxonomy" id="240449"/>
    <lineage>
        <taxon>Eukaryota</taxon>
        <taxon>Viridiplantae</taxon>
        <taxon>Streptophyta</taxon>
        <taxon>Embryophyta</taxon>
        <taxon>Tracheophyta</taxon>
        <taxon>Spermatophyta</taxon>
        <taxon>Magnoliopsida</taxon>
        <taxon>Liliopsida</taxon>
        <taxon>Poales</taxon>
        <taxon>Poaceae</taxon>
        <taxon>PACMAD clade</taxon>
        <taxon>Panicoideae</taxon>
        <taxon>Panicodae</taxon>
        <taxon>Paniceae</taxon>
        <taxon>Melinidinae</taxon>
        <taxon>Urochloa</taxon>
    </lineage>
</organism>
<dbReference type="InterPro" id="IPR011990">
    <property type="entry name" value="TPR-like_helical_dom_sf"/>
</dbReference>
<evidence type="ECO:0000256" key="4">
    <source>
        <dbReference type="PROSITE-ProRule" id="PRU00708"/>
    </source>
</evidence>
<evidence type="ECO:0000256" key="2">
    <source>
        <dbReference type="ARBA" id="ARBA00022946"/>
    </source>
</evidence>
<dbReference type="PANTHER" id="PTHR47926">
    <property type="entry name" value="PENTATRICOPEPTIDE REPEAT-CONTAINING PROTEIN"/>
    <property type="match status" value="1"/>
</dbReference>
<keyword evidence="1" id="KW-0677">Repeat</keyword>
<dbReference type="PROSITE" id="PS51375">
    <property type="entry name" value="PPR"/>
    <property type="match status" value="7"/>
</dbReference>
<feature type="repeat" description="PPR" evidence="4">
    <location>
        <begin position="558"/>
        <end position="593"/>
    </location>
</feature>
<dbReference type="Pfam" id="PF13812">
    <property type="entry name" value="PPR_3"/>
    <property type="match status" value="1"/>
</dbReference>
<dbReference type="NCBIfam" id="TIGR00756">
    <property type="entry name" value="PPR"/>
    <property type="match status" value="5"/>
</dbReference>
<dbReference type="AlphaFoldDB" id="A0ABC9C8S9"/>
<keyword evidence="2" id="KW-0809">Transit peptide</keyword>
<sequence length="702" mass="75598">MGLESPTSKNLLGRSIVPPGPAAAQCSIIPASNAPLLSVLEAEKTRHMPGGGAPLAPFLVASLQRAARLRCGEQLHALAAKSGLLASNAFVRNSVLAFYARLPPSLASARKLFDETPPPLRDAAARNTLLAALARAGHLDRAQRVLEEMPRGHRDTVSYTTVVTALARAGHAGPAAAVFRCMLAEDVVPNEVTLAGVVTAFARHGAPAAVGVAHGFALRMGLDGFVIVATNLVHAYAGVSELHFARAVFDQMPDRNTITWNAMLNGYVKAGMMEKAAEAFWRIPKRDEVSWVTMIDGYIRAGLISDALKAYAHMVGEVGSNGNEALLVDLVKACAQCSAIAEGQQLHSIILKNGFDAHAFVQATLINFYGCCGLIGLAQMQFRLSDKSHIASWNALLASLLRRGLMHEARQLFDDMPERDTISWSTLISGYVLNECSDMALQLFFTMLNAGFAPNEITLASALSAVAESGTLDQGRWIHDYIMNRSFKVTDNLSAGLIDMYAKCGSISDAVQLFNHSSDKFSSISPWNAMICSLAVHGYAHMSLDLFSQLQRTDIKPNSITFIGVLNACCHTGMVTEGKQHFESMTRRFGIQPTIKHYGCMVDLLGRAGYLEEAEQLVAIMPMKADKVIWGSILSAARAQGNVGLGEKAAEELAKLDQTHGASKVALSNIYAYAGHWTNVSAVRKELEDENLERQSGSSGFV</sequence>
<dbReference type="InterPro" id="IPR046848">
    <property type="entry name" value="E_motif"/>
</dbReference>
<evidence type="ECO:0000313" key="6">
    <source>
        <dbReference type="Proteomes" id="UP001497457"/>
    </source>
</evidence>
<accession>A0ABC9C8S9</accession>
<dbReference type="Pfam" id="PF20431">
    <property type="entry name" value="E_motif"/>
    <property type="match status" value="1"/>
</dbReference>
<proteinExistence type="inferred from homology"/>
<dbReference type="EMBL" id="OZ075139">
    <property type="protein sequence ID" value="CAL5016209.1"/>
    <property type="molecule type" value="Genomic_DNA"/>
</dbReference>
<feature type="repeat" description="PPR" evidence="4">
    <location>
        <begin position="155"/>
        <end position="189"/>
    </location>
</feature>
<evidence type="ECO:0000313" key="5">
    <source>
        <dbReference type="EMBL" id="CAL5016209.1"/>
    </source>
</evidence>
<dbReference type="FunFam" id="1.25.40.10:FF:001746">
    <property type="entry name" value="Pentatricopeptide repeat-containing protein mitochondrial"/>
    <property type="match status" value="1"/>
</dbReference>